<keyword evidence="5" id="KW-1185">Reference proteome</keyword>
<proteinExistence type="predicted"/>
<feature type="compositionally biased region" description="Basic and acidic residues" evidence="2">
    <location>
        <begin position="201"/>
        <end position="211"/>
    </location>
</feature>
<feature type="domain" description="EF-hand" evidence="3">
    <location>
        <begin position="529"/>
        <end position="564"/>
    </location>
</feature>
<dbReference type="AlphaFoldDB" id="A0A813H1A5"/>
<name>A0A813H1A5_POLGL</name>
<evidence type="ECO:0000313" key="5">
    <source>
        <dbReference type="Proteomes" id="UP000654075"/>
    </source>
</evidence>
<gene>
    <name evidence="4" type="ORF">PGLA1383_LOCUS47549</name>
</gene>
<dbReference type="SMART" id="SM00054">
    <property type="entry name" value="EFh"/>
    <property type="match status" value="3"/>
</dbReference>
<dbReference type="EMBL" id="CAJNNV010030128">
    <property type="protein sequence ID" value="CAE8631445.1"/>
    <property type="molecule type" value="Genomic_DNA"/>
</dbReference>
<feature type="domain" description="EF-hand" evidence="3">
    <location>
        <begin position="567"/>
        <end position="595"/>
    </location>
</feature>
<dbReference type="Pfam" id="PF13202">
    <property type="entry name" value="EF-hand_5"/>
    <property type="match status" value="1"/>
</dbReference>
<feature type="compositionally biased region" description="Basic residues" evidence="2">
    <location>
        <begin position="215"/>
        <end position="224"/>
    </location>
</feature>
<dbReference type="InterPro" id="IPR018247">
    <property type="entry name" value="EF_Hand_1_Ca_BS"/>
</dbReference>
<evidence type="ECO:0000259" key="3">
    <source>
        <dbReference type="PROSITE" id="PS50222"/>
    </source>
</evidence>
<evidence type="ECO:0000256" key="2">
    <source>
        <dbReference type="SAM" id="MobiDB-lite"/>
    </source>
</evidence>
<protein>
    <recommendedName>
        <fullName evidence="3">EF-hand domain-containing protein</fullName>
    </recommendedName>
</protein>
<dbReference type="CDD" id="cd00051">
    <property type="entry name" value="EFh"/>
    <property type="match status" value="1"/>
</dbReference>
<feature type="region of interest" description="Disordered" evidence="2">
    <location>
        <begin position="32"/>
        <end position="57"/>
    </location>
</feature>
<dbReference type="InterPro" id="IPR002048">
    <property type="entry name" value="EF_hand_dom"/>
</dbReference>
<feature type="region of interest" description="Disordered" evidence="2">
    <location>
        <begin position="260"/>
        <end position="317"/>
    </location>
</feature>
<keyword evidence="1" id="KW-0106">Calcium</keyword>
<dbReference type="PROSITE" id="PS50222">
    <property type="entry name" value="EF_HAND_2"/>
    <property type="match status" value="3"/>
</dbReference>
<dbReference type="Proteomes" id="UP000654075">
    <property type="component" value="Unassembled WGS sequence"/>
</dbReference>
<feature type="region of interest" description="Disordered" evidence="2">
    <location>
        <begin position="124"/>
        <end position="151"/>
    </location>
</feature>
<dbReference type="Gene3D" id="1.10.238.10">
    <property type="entry name" value="EF-hand"/>
    <property type="match status" value="1"/>
</dbReference>
<dbReference type="PROSITE" id="PS00018">
    <property type="entry name" value="EF_HAND_1"/>
    <property type="match status" value="3"/>
</dbReference>
<reference evidence="4" key="1">
    <citation type="submission" date="2021-02" db="EMBL/GenBank/DDBJ databases">
        <authorList>
            <person name="Dougan E. K."/>
            <person name="Rhodes N."/>
            <person name="Thang M."/>
            <person name="Chan C."/>
        </authorList>
    </citation>
    <scope>NUCLEOTIDE SEQUENCE</scope>
</reference>
<feature type="region of interest" description="Disordered" evidence="2">
    <location>
        <begin position="173"/>
        <end position="192"/>
    </location>
</feature>
<dbReference type="GO" id="GO:0005509">
    <property type="term" value="F:calcium ion binding"/>
    <property type="evidence" value="ECO:0007669"/>
    <property type="project" value="InterPro"/>
</dbReference>
<feature type="compositionally biased region" description="Polar residues" evidence="2">
    <location>
        <begin position="127"/>
        <end position="138"/>
    </location>
</feature>
<accession>A0A813H1A5</accession>
<sequence length="637" mass="71447">MASAYASGRSALVGTYVAEEVERGAYDLMAVSQTDMKRSGGGSPSKSASNHRRKIRDASSVKCTVLPALVSIDSLLQYSEEDKGAQTKRLTAELKEARTQQKEARVQAQVEKIRMTSARLYRGESSWDVSSSSKQPYSQRGPRRGTPSDEEVVRYLTQPLGWFKKSMVDSESAVSLSSRSSKRHKRREDYSEVFRDGFRGTELEYTPDRPQPKTHSPKRKQKKRGQWDTFSLTLATEHRVLPEDPVEAYFQMERAALHLKQRSMEESQRESNSGCMPPIAGAHDSPPADCSKQEPTKRSSLKHGPGDPPPSREAAPRGANAFWNGLLEQVLPGQKISASRREACQMLRLFCFGQVGNESVRNTKDKEHIFTEAIGVREQMKLLLDAWDRMDLDCSGRVDTQEFRGFADRIIGEAVAYNAKENKFEELGFHRGVSGHHLTVERGGVAQLSAWLTSNSAEDRIKFATKMCERVSSVLLSGRKQNFCIEDLMRFIWPCSSINDLKAMRQWCEEVALSRDKWRASTPTVMPPDEIEALKAVFMHFDQDASGTVSSEELISAGLLEKDSALKFLAQVDSDGSGEIDIFEFCELMCPSGFRRSDDSETGSTPDGKRILYDHGLKCWRLIDKEQRSGFGKDTGM</sequence>
<dbReference type="OrthoDB" id="443974at2759"/>
<feature type="domain" description="EF-hand" evidence="3">
    <location>
        <begin position="378"/>
        <end position="413"/>
    </location>
</feature>
<comment type="caution">
    <text evidence="4">The sequence shown here is derived from an EMBL/GenBank/DDBJ whole genome shotgun (WGS) entry which is preliminary data.</text>
</comment>
<evidence type="ECO:0000256" key="1">
    <source>
        <dbReference type="ARBA" id="ARBA00022837"/>
    </source>
</evidence>
<evidence type="ECO:0000313" key="4">
    <source>
        <dbReference type="EMBL" id="CAE8631445.1"/>
    </source>
</evidence>
<dbReference type="SUPFAM" id="SSF47473">
    <property type="entry name" value="EF-hand"/>
    <property type="match status" value="1"/>
</dbReference>
<organism evidence="4 5">
    <name type="scientific">Polarella glacialis</name>
    <name type="common">Dinoflagellate</name>
    <dbReference type="NCBI Taxonomy" id="89957"/>
    <lineage>
        <taxon>Eukaryota</taxon>
        <taxon>Sar</taxon>
        <taxon>Alveolata</taxon>
        <taxon>Dinophyceae</taxon>
        <taxon>Suessiales</taxon>
        <taxon>Suessiaceae</taxon>
        <taxon>Polarella</taxon>
    </lineage>
</organism>
<dbReference type="InterPro" id="IPR011992">
    <property type="entry name" value="EF-hand-dom_pair"/>
</dbReference>
<feature type="region of interest" description="Disordered" evidence="2">
    <location>
        <begin position="201"/>
        <end position="228"/>
    </location>
</feature>